<dbReference type="Proteomes" id="UP001378592">
    <property type="component" value="Unassembled WGS sequence"/>
</dbReference>
<dbReference type="EMBL" id="JAZDUA010001040">
    <property type="protein sequence ID" value="KAK7788526.1"/>
    <property type="molecule type" value="Genomic_DNA"/>
</dbReference>
<evidence type="ECO:0008006" key="4">
    <source>
        <dbReference type="Google" id="ProtNLM"/>
    </source>
</evidence>
<evidence type="ECO:0000313" key="2">
    <source>
        <dbReference type="EMBL" id="KAK7788526.1"/>
    </source>
</evidence>
<keyword evidence="3" id="KW-1185">Reference proteome</keyword>
<protein>
    <recommendedName>
        <fullName evidence="4">Accessory gland protein</fullName>
    </recommendedName>
</protein>
<proteinExistence type="predicted"/>
<evidence type="ECO:0000313" key="3">
    <source>
        <dbReference type="Proteomes" id="UP001378592"/>
    </source>
</evidence>
<feature type="signal peptide" evidence="1">
    <location>
        <begin position="1"/>
        <end position="20"/>
    </location>
</feature>
<reference evidence="2 3" key="1">
    <citation type="submission" date="2024-03" db="EMBL/GenBank/DDBJ databases">
        <title>The genome assembly and annotation of the cricket Gryllus longicercus Weissman &amp; Gray.</title>
        <authorList>
            <person name="Szrajer S."/>
            <person name="Gray D."/>
            <person name="Ylla G."/>
        </authorList>
    </citation>
    <scope>NUCLEOTIDE SEQUENCE [LARGE SCALE GENOMIC DNA]</scope>
    <source>
        <strain evidence="2">DAG 2021-001</strain>
        <tissue evidence="2">Whole body minus gut</tissue>
    </source>
</reference>
<organism evidence="2 3">
    <name type="scientific">Gryllus longicercus</name>
    <dbReference type="NCBI Taxonomy" id="2509291"/>
    <lineage>
        <taxon>Eukaryota</taxon>
        <taxon>Metazoa</taxon>
        <taxon>Ecdysozoa</taxon>
        <taxon>Arthropoda</taxon>
        <taxon>Hexapoda</taxon>
        <taxon>Insecta</taxon>
        <taxon>Pterygota</taxon>
        <taxon>Neoptera</taxon>
        <taxon>Polyneoptera</taxon>
        <taxon>Orthoptera</taxon>
        <taxon>Ensifera</taxon>
        <taxon>Gryllidea</taxon>
        <taxon>Grylloidea</taxon>
        <taxon>Gryllidae</taxon>
        <taxon>Gryllinae</taxon>
        <taxon>Gryllus</taxon>
    </lineage>
</organism>
<comment type="caution">
    <text evidence="2">The sequence shown here is derived from an EMBL/GenBank/DDBJ whole genome shotgun (WGS) entry which is preliminary data.</text>
</comment>
<feature type="chain" id="PRO_5042981768" description="Accessory gland protein" evidence="1">
    <location>
        <begin position="21"/>
        <end position="131"/>
    </location>
</feature>
<sequence>MQLQTLVLTLFFGVCAPSSSLHALQSRRREPAVIAAPISSIQPQALCAFSLQERHLQLQGGAALQVEEVVCAQRRPRLRLRRWSPAGDAGPLPLVCLQALVRVGEHVVRSACVLAQDELHAAGNPRPNVAI</sequence>
<accession>A0AAN9YXN2</accession>
<name>A0AAN9YXN2_9ORTH</name>
<keyword evidence="1" id="KW-0732">Signal</keyword>
<gene>
    <name evidence="2" type="ORF">R5R35_000970</name>
</gene>
<evidence type="ECO:0000256" key="1">
    <source>
        <dbReference type="SAM" id="SignalP"/>
    </source>
</evidence>
<dbReference type="AlphaFoldDB" id="A0AAN9YXN2"/>